<feature type="transmembrane region" description="Helical" evidence="1">
    <location>
        <begin position="37"/>
        <end position="56"/>
    </location>
</feature>
<comment type="caution">
    <text evidence="2">The sequence shown here is derived from an EMBL/GenBank/DDBJ whole genome shotgun (WGS) entry which is preliminary data.</text>
</comment>
<proteinExistence type="predicted"/>
<evidence type="ECO:0000313" key="2">
    <source>
        <dbReference type="EMBL" id="PNI89197.1"/>
    </source>
</evidence>
<dbReference type="Proteomes" id="UP000236370">
    <property type="component" value="Unassembled WGS sequence"/>
</dbReference>
<gene>
    <name evidence="2" type="ORF">CK820_G0048893</name>
</gene>
<dbReference type="SMR" id="A0A2J8PYV4"/>
<evidence type="ECO:0000313" key="3">
    <source>
        <dbReference type="Proteomes" id="UP000236370"/>
    </source>
</evidence>
<dbReference type="EMBL" id="NBAG03000104">
    <property type="protein sequence ID" value="PNI89197.1"/>
    <property type="molecule type" value="Genomic_DNA"/>
</dbReference>
<accession>A0A2J8PYV4</accession>
<name>A0A2J8PYV4_PANTR</name>
<keyword evidence="1" id="KW-1133">Transmembrane helix</keyword>
<dbReference type="AlphaFoldDB" id="A0A2J8PYV4"/>
<keyword evidence="1" id="KW-0812">Transmembrane</keyword>
<keyword evidence="1" id="KW-0472">Membrane</keyword>
<reference evidence="2 3" key="1">
    <citation type="submission" date="2017-12" db="EMBL/GenBank/DDBJ databases">
        <title>High-resolution comparative analysis of great ape genomes.</title>
        <authorList>
            <person name="Pollen A."/>
            <person name="Hastie A."/>
            <person name="Hormozdiari F."/>
            <person name="Dougherty M."/>
            <person name="Liu R."/>
            <person name="Chaisson M."/>
            <person name="Hoppe E."/>
            <person name="Hill C."/>
            <person name="Pang A."/>
            <person name="Hillier L."/>
            <person name="Baker C."/>
            <person name="Armstrong J."/>
            <person name="Shendure J."/>
            <person name="Paten B."/>
            <person name="Wilson R."/>
            <person name="Chao H."/>
            <person name="Schneider V."/>
            <person name="Ventura M."/>
            <person name="Kronenberg Z."/>
            <person name="Murali S."/>
            <person name="Gordon D."/>
            <person name="Cantsilieris S."/>
            <person name="Munson K."/>
            <person name="Nelson B."/>
            <person name="Raja A."/>
            <person name="Underwood J."/>
            <person name="Diekhans M."/>
            <person name="Fiddes I."/>
            <person name="Haussler D."/>
            <person name="Eichler E."/>
        </authorList>
    </citation>
    <scope>NUCLEOTIDE SEQUENCE [LARGE SCALE GENOMIC DNA]</scope>
    <source>
        <strain evidence="2">Yerkes chimp pedigree #C0471</strain>
    </source>
</reference>
<organism evidence="2 3">
    <name type="scientific">Pan troglodytes</name>
    <name type="common">Chimpanzee</name>
    <dbReference type="NCBI Taxonomy" id="9598"/>
    <lineage>
        <taxon>Eukaryota</taxon>
        <taxon>Metazoa</taxon>
        <taxon>Chordata</taxon>
        <taxon>Craniata</taxon>
        <taxon>Vertebrata</taxon>
        <taxon>Euteleostomi</taxon>
        <taxon>Mammalia</taxon>
        <taxon>Eutheria</taxon>
        <taxon>Euarchontoglires</taxon>
        <taxon>Primates</taxon>
        <taxon>Haplorrhini</taxon>
        <taxon>Catarrhini</taxon>
        <taxon>Hominidae</taxon>
        <taxon>Pan</taxon>
    </lineage>
</organism>
<evidence type="ECO:0000256" key="1">
    <source>
        <dbReference type="SAM" id="Phobius"/>
    </source>
</evidence>
<protein>
    <submittedName>
        <fullName evidence="2">COMMD7 isoform 3</fullName>
    </submittedName>
</protein>
<sequence>MGRLHCTEDPVPEAVGGDMQQLNQLGAQAAGANQGSLGGILLLCWLGCLFIPPRLLK</sequence>